<keyword evidence="1" id="KW-0812">Transmembrane</keyword>
<feature type="transmembrane region" description="Helical" evidence="1">
    <location>
        <begin position="164"/>
        <end position="184"/>
    </location>
</feature>
<proteinExistence type="predicted"/>
<comment type="caution">
    <text evidence="2">The sequence shown here is derived from an EMBL/GenBank/DDBJ whole genome shotgun (WGS) entry which is preliminary data.</text>
</comment>
<keyword evidence="3" id="KW-1185">Reference proteome</keyword>
<evidence type="ECO:0000313" key="2">
    <source>
        <dbReference type="EMBL" id="KAJ3838672.1"/>
    </source>
</evidence>
<sequence>MGAKGHGKSVSFSSLRSFTSWNLFLRSRSFEHRQLSFTERFLHSSMAEPRYSSSNSTIPVTFGYGGNNEFLRKDDLYSPEKVFAPVAQPSTLTSRKLHPIFDTMRWMCVASHISLIVLLVSFAVRSPDRDDSNTISFKSPVFNITDAADANIGQTLQSAVKIGFGWIVTGWTILLTLTTQRLALRRQLNLYNSLTAKHDANEAWMGLGSSLMAALKWRQLGFTEARNSLFIPLLYLAGIASLHSVGTGMFGLVPKAITRPFSFTSQGLPDFTATARNALGGSGALLTMLSLDDLDFPGLAPGDIGVTYDIPMNVSQFPPSIREVNVTATYFNVTCGSLSGSVQNVSGNGPAFFFEPGFGLENTVLSGFDTFPNTLSQHSVAIRPAPWGPSFADFVDDDLASWPSSILIFTTVPVLDSFNTAIEPVPVSPPMTYIPQNQTISSRTSQITALACNLTVDTLPNNVTIDPVSNSLFSTIDQASKASVELRAFPAMLRTTPMDVYDSPEDALVALWSILPIASVSPLSDQVSNLCTQDNSVDTCGNLYEPEQFVMESLNIFPDLLIPSTSNNVESINLADLENLLSRMTAIEIWAEGQGSDLKFANQISTSEGVTTDKTFLTHDNQVGSTEFVLVFAFNRTQLLAVIGIVVTLLLLATPSLLDNNSLKIDSIGILQMIWLANDHPELQQSITKLNDPSTDDLQKAGMSVRRNFHTHNTENLPQQTC</sequence>
<keyword evidence="1" id="KW-1133">Transmembrane helix</keyword>
<gene>
    <name evidence="2" type="ORF">F5878DRAFT_618967</name>
</gene>
<dbReference type="AlphaFoldDB" id="A0AA38P986"/>
<evidence type="ECO:0000256" key="1">
    <source>
        <dbReference type="SAM" id="Phobius"/>
    </source>
</evidence>
<protein>
    <submittedName>
        <fullName evidence="2">Uncharacterized protein</fullName>
    </submittedName>
</protein>
<feature type="transmembrane region" description="Helical" evidence="1">
    <location>
        <begin position="229"/>
        <end position="253"/>
    </location>
</feature>
<dbReference type="Proteomes" id="UP001163846">
    <property type="component" value="Unassembled WGS sequence"/>
</dbReference>
<name>A0AA38P986_9AGAR</name>
<evidence type="ECO:0000313" key="3">
    <source>
        <dbReference type="Proteomes" id="UP001163846"/>
    </source>
</evidence>
<feature type="transmembrane region" description="Helical" evidence="1">
    <location>
        <begin position="104"/>
        <end position="124"/>
    </location>
</feature>
<accession>A0AA38P986</accession>
<reference evidence="2" key="1">
    <citation type="submission" date="2022-08" db="EMBL/GenBank/DDBJ databases">
        <authorList>
            <consortium name="DOE Joint Genome Institute"/>
            <person name="Min B."/>
            <person name="Riley R."/>
            <person name="Sierra-Patev S."/>
            <person name="Naranjo-Ortiz M."/>
            <person name="Looney B."/>
            <person name="Konkel Z."/>
            <person name="Slot J.C."/>
            <person name="Sakamoto Y."/>
            <person name="Steenwyk J.L."/>
            <person name="Rokas A."/>
            <person name="Carro J."/>
            <person name="Camarero S."/>
            <person name="Ferreira P."/>
            <person name="Molpeceres G."/>
            <person name="Ruiz-Duenas F.J."/>
            <person name="Serrano A."/>
            <person name="Henrissat B."/>
            <person name="Drula E."/>
            <person name="Hughes K.W."/>
            <person name="Mata J.L."/>
            <person name="Ishikawa N.K."/>
            <person name="Vargas-Isla R."/>
            <person name="Ushijima S."/>
            <person name="Smith C.A."/>
            <person name="Ahrendt S."/>
            <person name="Andreopoulos W."/>
            <person name="He G."/>
            <person name="Labutti K."/>
            <person name="Lipzen A."/>
            <person name="Ng V."/>
            <person name="Sandor L."/>
            <person name="Barry K."/>
            <person name="Martinez A.T."/>
            <person name="Xiao Y."/>
            <person name="Gibbons J.G."/>
            <person name="Terashima K."/>
            <person name="Hibbett D.S."/>
            <person name="Grigoriev I.V."/>
        </authorList>
    </citation>
    <scope>NUCLEOTIDE SEQUENCE</scope>
    <source>
        <strain evidence="2">TFB9207</strain>
    </source>
</reference>
<keyword evidence="1" id="KW-0472">Membrane</keyword>
<organism evidence="2 3">
    <name type="scientific">Lentinula raphanica</name>
    <dbReference type="NCBI Taxonomy" id="153919"/>
    <lineage>
        <taxon>Eukaryota</taxon>
        <taxon>Fungi</taxon>
        <taxon>Dikarya</taxon>
        <taxon>Basidiomycota</taxon>
        <taxon>Agaricomycotina</taxon>
        <taxon>Agaricomycetes</taxon>
        <taxon>Agaricomycetidae</taxon>
        <taxon>Agaricales</taxon>
        <taxon>Marasmiineae</taxon>
        <taxon>Omphalotaceae</taxon>
        <taxon>Lentinula</taxon>
    </lineage>
</organism>
<dbReference type="EMBL" id="MU806170">
    <property type="protein sequence ID" value="KAJ3838672.1"/>
    <property type="molecule type" value="Genomic_DNA"/>
</dbReference>